<dbReference type="AlphaFoldDB" id="A0A1C3WLY9"/>
<feature type="domain" description="Mannitol dehydrogenase C-terminal" evidence="4">
    <location>
        <begin position="282"/>
        <end position="425"/>
    </location>
</feature>
<dbReference type="OrthoDB" id="271711at2"/>
<dbReference type="InterPro" id="IPR023027">
    <property type="entry name" value="Mannitol_DH_CS"/>
</dbReference>
<dbReference type="InterPro" id="IPR050988">
    <property type="entry name" value="Mannitol_DH/Oxidoreductase"/>
</dbReference>
<keyword evidence="1" id="KW-0560">Oxidoreductase</keyword>
<protein>
    <submittedName>
        <fullName evidence="5">Fructuronate reductase</fullName>
    </submittedName>
</protein>
<evidence type="ECO:0000259" key="3">
    <source>
        <dbReference type="Pfam" id="PF01232"/>
    </source>
</evidence>
<dbReference type="RefSeq" id="WP_075857246.1">
    <property type="nucleotide sequence ID" value="NZ_FMAC01000029.1"/>
</dbReference>
<sequence>MNRLGKNTSLPSNVERPAFDPAALKVGIVHIGIGAFHRAHQAIYTDKAIDARSGDWGIAGASLRSVDIVADLKAQDYRYSVVSRGANGDQARIVGSIVDAIAATEGRERLLQRLSDNGTRVVTLTVSEKAYGIDPISGGLNLSHAAIAHDLTHHQEPVGVIGILVEALARRMTLGRDPLTVLCCDNLPGNGHIVRRLVAEMAERRDPELAAWIEREIRFPSSMVDRIVPAATDTTRALAASLIGAEDRLALETEPFTQWVIEDDFAAGRPAWETGGAIFIKDVHAYEKMKLRLLNGSHSLIAYLGQLNGLDYVRDVMAIPAHVERVRRHMEAVLPTLDAVPQIDLASYRGELVARFSNPAIAHRTAQIAMDGTQKMPQRIFAPAMERLAAGDDAADFADVVALWLAYLITTEHIDDPRSSDLKSAAALAASAGSAAPFFDIAGLFPAPLINDDTWRMRVDTRLAALRVA</sequence>
<evidence type="ECO:0000256" key="2">
    <source>
        <dbReference type="ARBA" id="ARBA00023027"/>
    </source>
</evidence>
<dbReference type="Proteomes" id="UP000186228">
    <property type="component" value="Unassembled WGS sequence"/>
</dbReference>
<dbReference type="GO" id="GO:0016616">
    <property type="term" value="F:oxidoreductase activity, acting on the CH-OH group of donors, NAD or NADP as acceptor"/>
    <property type="evidence" value="ECO:0007669"/>
    <property type="project" value="TreeGrafter"/>
</dbReference>
<dbReference type="PROSITE" id="PS00974">
    <property type="entry name" value="MANNITOL_DHGENASE"/>
    <property type="match status" value="1"/>
</dbReference>
<dbReference type="SUPFAM" id="SSF48179">
    <property type="entry name" value="6-phosphogluconate dehydrogenase C-terminal domain-like"/>
    <property type="match status" value="1"/>
</dbReference>
<dbReference type="InterPro" id="IPR013328">
    <property type="entry name" value="6PGD_dom2"/>
</dbReference>
<dbReference type="InterPro" id="IPR036291">
    <property type="entry name" value="NAD(P)-bd_dom_sf"/>
</dbReference>
<keyword evidence="6" id="KW-1185">Reference proteome</keyword>
<name>A0A1C3WLY9_9HYPH</name>
<reference evidence="6" key="1">
    <citation type="submission" date="2016-08" db="EMBL/GenBank/DDBJ databases">
        <authorList>
            <person name="Varghese N."/>
            <person name="Submissions Spin"/>
        </authorList>
    </citation>
    <scope>NUCLEOTIDE SEQUENCE [LARGE SCALE GENOMIC DNA]</scope>
    <source>
        <strain evidence="6">CCBAU 57015</strain>
    </source>
</reference>
<dbReference type="EMBL" id="FMAC01000029">
    <property type="protein sequence ID" value="SCB40980.1"/>
    <property type="molecule type" value="Genomic_DNA"/>
</dbReference>
<dbReference type="SUPFAM" id="SSF51735">
    <property type="entry name" value="NAD(P)-binding Rossmann-fold domains"/>
    <property type="match status" value="1"/>
</dbReference>
<evidence type="ECO:0000313" key="5">
    <source>
        <dbReference type="EMBL" id="SCB40980.1"/>
    </source>
</evidence>
<dbReference type="InterPro" id="IPR013131">
    <property type="entry name" value="Mannitol_DH_N"/>
</dbReference>
<dbReference type="Gene3D" id="3.40.50.720">
    <property type="entry name" value="NAD(P)-binding Rossmann-like Domain"/>
    <property type="match status" value="1"/>
</dbReference>
<evidence type="ECO:0000313" key="6">
    <source>
        <dbReference type="Proteomes" id="UP000186228"/>
    </source>
</evidence>
<dbReference type="STRING" id="52131.GA0061100_12910"/>
<dbReference type="Pfam" id="PF01232">
    <property type="entry name" value="Mannitol_dh"/>
    <property type="match status" value="1"/>
</dbReference>
<dbReference type="Gene3D" id="1.10.1040.10">
    <property type="entry name" value="N-(1-d-carboxylethyl)-l-norvaline Dehydrogenase, domain 2"/>
    <property type="match status" value="1"/>
</dbReference>
<proteinExistence type="predicted"/>
<dbReference type="Pfam" id="PF08125">
    <property type="entry name" value="Mannitol_dh_C"/>
    <property type="match status" value="1"/>
</dbReference>
<dbReference type="GO" id="GO:0019594">
    <property type="term" value="P:mannitol metabolic process"/>
    <property type="evidence" value="ECO:0007669"/>
    <property type="project" value="InterPro"/>
</dbReference>
<dbReference type="PRINTS" id="PR00084">
    <property type="entry name" value="MTLDHDRGNASE"/>
</dbReference>
<keyword evidence="2" id="KW-0520">NAD</keyword>
<dbReference type="PANTHER" id="PTHR43362:SF1">
    <property type="entry name" value="MANNITOL DEHYDROGENASE 2-RELATED"/>
    <property type="match status" value="1"/>
</dbReference>
<accession>A0A1C3WLY9</accession>
<dbReference type="PANTHER" id="PTHR43362">
    <property type="entry name" value="MANNITOL DEHYDROGENASE DSF1-RELATED"/>
    <property type="match status" value="1"/>
</dbReference>
<dbReference type="InterPro" id="IPR000669">
    <property type="entry name" value="Mannitol_DH"/>
</dbReference>
<evidence type="ECO:0000256" key="1">
    <source>
        <dbReference type="ARBA" id="ARBA00023002"/>
    </source>
</evidence>
<evidence type="ECO:0000259" key="4">
    <source>
        <dbReference type="Pfam" id="PF08125"/>
    </source>
</evidence>
<dbReference type="InterPro" id="IPR013118">
    <property type="entry name" value="Mannitol_DH_C"/>
</dbReference>
<organism evidence="5 6">
    <name type="scientific">Rhizobium hainanense</name>
    <dbReference type="NCBI Taxonomy" id="52131"/>
    <lineage>
        <taxon>Bacteria</taxon>
        <taxon>Pseudomonadati</taxon>
        <taxon>Pseudomonadota</taxon>
        <taxon>Alphaproteobacteria</taxon>
        <taxon>Hyphomicrobiales</taxon>
        <taxon>Rhizobiaceae</taxon>
        <taxon>Rhizobium/Agrobacterium group</taxon>
        <taxon>Rhizobium</taxon>
    </lineage>
</organism>
<feature type="domain" description="Mannitol dehydrogenase N-terminal" evidence="3">
    <location>
        <begin position="27"/>
        <end position="273"/>
    </location>
</feature>
<gene>
    <name evidence="5" type="ORF">GA0061100_12910</name>
</gene>
<dbReference type="InterPro" id="IPR008927">
    <property type="entry name" value="6-PGluconate_DH-like_C_sf"/>
</dbReference>